<evidence type="ECO:0000256" key="1">
    <source>
        <dbReference type="SAM" id="Phobius"/>
    </source>
</evidence>
<dbReference type="Proteomes" id="UP000238205">
    <property type="component" value="Unassembled WGS sequence"/>
</dbReference>
<comment type="caution">
    <text evidence="3">The sequence shown here is derived from an EMBL/GenBank/DDBJ whole genome shotgun (WGS) entry which is preliminary data.</text>
</comment>
<keyword evidence="4" id="KW-1185">Reference proteome</keyword>
<keyword evidence="1" id="KW-1133">Transmembrane helix</keyword>
<protein>
    <submittedName>
        <fullName evidence="3">Uncharacterized protein DUF5300</fullName>
    </submittedName>
</protein>
<dbReference type="RefSeq" id="WP_106192119.1">
    <property type="nucleotide sequence ID" value="NZ_PVTO01000006.1"/>
</dbReference>
<dbReference type="InterPro" id="IPR033782">
    <property type="entry name" value="DUF5301"/>
</dbReference>
<dbReference type="Gene3D" id="2.60.40.4250">
    <property type="match status" value="1"/>
</dbReference>
<evidence type="ECO:0000313" key="3">
    <source>
        <dbReference type="EMBL" id="PRY83177.1"/>
    </source>
</evidence>
<accession>A0A2T0W903</accession>
<reference evidence="3 4" key="1">
    <citation type="submission" date="2018-03" db="EMBL/GenBank/DDBJ databases">
        <title>Genomic Encyclopedia of Archaeal and Bacterial Type Strains, Phase II (KMG-II): from individual species to whole genera.</title>
        <authorList>
            <person name="Goeker M."/>
        </authorList>
    </citation>
    <scope>NUCLEOTIDE SEQUENCE [LARGE SCALE GENOMIC DNA]</scope>
    <source>
        <strain evidence="3 4">DSM 13175</strain>
    </source>
</reference>
<evidence type="ECO:0000313" key="4">
    <source>
        <dbReference type="Proteomes" id="UP000238205"/>
    </source>
</evidence>
<feature type="domain" description="DUF5301" evidence="2">
    <location>
        <begin position="30"/>
        <end position="117"/>
    </location>
</feature>
<gene>
    <name evidence="3" type="ORF">CLV38_10682</name>
</gene>
<proteinExistence type="predicted"/>
<feature type="transmembrane region" description="Helical" evidence="1">
    <location>
        <begin position="7"/>
        <end position="26"/>
    </location>
</feature>
<name>A0A2T0W903_9LACT</name>
<dbReference type="OrthoDB" id="2220779at2"/>
<dbReference type="EMBL" id="PVTO01000006">
    <property type="protein sequence ID" value="PRY83177.1"/>
    <property type="molecule type" value="Genomic_DNA"/>
</dbReference>
<organism evidence="3 4">
    <name type="scientific">Alkalibacterium olivapovliticus</name>
    <dbReference type="NCBI Taxonomy" id="99907"/>
    <lineage>
        <taxon>Bacteria</taxon>
        <taxon>Bacillati</taxon>
        <taxon>Bacillota</taxon>
        <taxon>Bacilli</taxon>
        <taxon>Lactobacillales</taxon>
        <taxon>Carnobacteriaceae</taxon>
        <taxon>Alkalibacterium</taxon>
    </lineage>
</organism>
<dbReference type="Pfam" id="PF17225">
    <property type="entry name" value="DUF5301"/>
    <property type="match status" value="1"/>
</dbReference>
<dbReference type="AlphaFoldDB" id="A0A2T0W903"/>
<evidence type="ECO:0000259" key="2">
    <source>
        <dbReference type="Pfam" id="PF17225"/>
    </source>
</evidence>
<sequence>MKINYRLLLYLLFIAGGIFVLEQFRIDNIPDPNDVIIVTIEGNGETVDISDEAIISVLLEDIAKAKNTLRSSNHDQPIDEPYWTLVFQTAEGRTDTVYFYESRWFSYIEKPYEGIYTVDSATLENLAHFIQMW</sequence>
<keyword evidence="1" id="KW-0812">Transmembrane</keyword>
<keyword evidence="1" id="KW-0472">Membrane</keyword>